<dbReference type="RefSeq" id="WP_131283372.1">
    <property type="nucleotide sequence ID" value="NZ_RXLP01000012.1"/>
</dbReference>
<reference evidence="13 14" key="1">
    <citation type="submission" date="2018-12" db="EMBL/GenBank/DDBJ databases">
        <title>Alloscrdovia theropitheci sp. nov: a novel taxon from the feces of the bleeding-herat monkey (Theropithecus geleda).</title>
        <authorList>
            <person name="Modesto M."/>
        </authorList>
    </citation>
    <scope>NUCLEOTIDE SEQUENCE [LARGE SCALE GENOMIC DNA]</scope>
    <source>
        <strain evidence="13 14">GLDI4/2</strain>
    </source>
</reference>
<evidence type="ECO:0000256" key="10">
    <source>
        <dbReference type="ARBA" id="ARBA00023163"/>
    </source>
</evidence>
<proteinExistence type="inferred from homology"/>
<name>A0A4R0QTK2_9BIFI</name>
<comment type="PTM">
    <text evidence="11">Upon Fe-S cluster removal intramolecular disulfide bonds are formed.</text>
</comment>
<dbReference type="GO" id="GO:0003677">
    <property type="term" value="F:DNA binding"/>
    <property type="evidence" value="ECO:0007669"/>
    <property type="project" value="UniProtKB-UniRule"/>
</dbReference>
<keyword evidence="9 11" id="KW-1015">Disulfide bond</keyword>
<dbReference type="GO" id="GO:0045454">
    <property type="term" value="P:cell redox homeostasis"/>
    <property type="evidence" value="ECO:0007669"/>
    <property type="project" value="TreeGrafter"/>
</dbReference>
<evidence type="ECO:0000256" key="1">
    <source>
        <dbReference type="ARBA" id="ARBA00004496"/>
    </source>
</evidence>
<evidence type="ECO:0000256" key="2">
    <source>
        <dbReference type="ARBA" id="ARBA00006597"/>
    </source>
</evidence>
<dbReference type="Proteomes" id="UP000291289">
    <property type="component" value="Unassembled WGS sequence"/>
</dbReference>
<dbReference type="GO" id="GO:0051539">
    <property type="term" value="F:4 iron, 4 sulfur cluster binding"/>
    <property type="evidence" value="ECO:0007669"/>
    <property type="project" value="UniProtKB-UniRule"/>
</dbReference>
<feature type="binding site" evidence="11">
    <location>
        <position position="41"/>
    </location>
    <ligand>
        <name>[4Fe-4S] cluster</name>
        <dbReference type="ChEBI" id="CHEBI:49883"/>
    </ligand>
</feature>
<evidence type="ECO:0000256" key="11">
    <source>
        <dbReference type="HAMAP-Rule" id="MF_01479"/>
    </source>
</evidence>
<dbReference type="GO" id="GO:0045892">
    <property type="term" value="P:negative regulation of DNA-templated transcription"/>
    <property type="evidence" value="ECO:0007669"/>
    <property type="project" value="TreeGrafter"/>
</dbReference>
<dbReference type="InterPro" id="IPR034768">
    <property type="entry name" value="4FE4S_WBL"/>
</dbReference>
<evidence type="ECO:0000259" key="12">
    <source>
        <dbReference type="PROSITE" id="PS51674"/>
    </source>
</evidence>
<dbReference type="PROSITE" id="PS51674">
    <property type="entry name" value="4FE4S_WBL"/>
    <property type="match status" value="1"/>
</dbReference>
<comment type="caution">
    <text evidence="13">The sequence shown here is derived from an EMBL/GenBank/DDBJ whole genome shotgun (WGS) entry which is preliminary data.</text>
</comment>
<keyword evidence="4 11" id="KW-0479">Metal-binding</keyword>
<evidence type="ECO:0000313" key="13">
    <source>
        <dbReference type="EMBL" id="TCD54615.1"/>
    </source>
</evidence>
<dbReference type="InterPro" id="IPR003482">
    <property type="entry name" value="Whib"/>
</dbReference>
<keyword evidence="8 11" id="KW-0238">DNA-binding</keyword>
<feature type="domain" description="4Fe-4S Wbl-type" evidence="12">
    <location>
        <begin position="12"/>
        <end position="74"/>
    </location>
</feature>
<organism evidence="13 14">
    <name type="scientific">Alloscardovia theropitheci</name>
    <dbReference type="NCBI Taxonomy" id="2496842"/>
    <lineage>
        <taxon>Bacteria</taxon>
        <taxon>Bacillati</taxon>
        <taxon>Actinomycetota</taxon>
        <taxon>Actinomycetes</taxon>
        <taxon>Bifidobacteriales</taxon>
        <taxon>Bifidobacteriaceae</taxon>
        <taxon>Alloscardovia</taxon>
    </lineage>
</organism>
<keyword evidence="14" id="KW-1185">Reference proteome</keyword>
<accession>A0A4R0QTK2</accession>
<comment type="similarity">
    <text evidence="2 11">Belongs to the WhiB family.</text>
</comment>
<gene>
    <name evidence="11" type="primary">whiB</name>
    <name evidence="13" type="ORF">EJ419_02630</name>
</gene>
<dbReference type="PANTHER" id="PTHR38839:SF6">
    <property type="entry name" value="TRANSCRIPTIONAL REGULATOR WHIB1"/>
    <property type="match status" value="1"/>
</dbReference>
<dbReference type="GO" id="GO:0005737">
    <property type="term" value="C:cytoplasm"/>
    <property type="evidence" value="ECO:0007669"/>
    <property type="project" value="UniProtKB-SubCell"/>
</dbReference>
<dbReference type="EMBL" id="RXLP01000012">
    <property type="protein sequence ID" value="TCD54615.1"/>
    <property type="molecule type" value="Genomic_DNA"/>
</dbReference>
<keyword evidence="10 11" id="KW-0804">Transcription</keyword>
<keyword evidence="5 11" id="KW-0408">Iron</keyword>
<evidence type="ECO:0000256" key="5">
    <source>
        <dbReference type="ARBA" id="ARBA00023004"/>
    </source>
</evidence>
<dbReference type="HAMAP" id="MF_01479">
    <property type="entry name" value="WhiB"/>
    <property type="match status" value="1"/>
</dbReference>
<dbReference type="GO" id="GO:0046872">
    <property type="term" value="F:metal ion binding"/>
    <property type="evidence" value="ECO:0007669"/>
    <property type="project" value="UniProtKB-KW"/>
</dbReference>
<sequence>MSSSYDWRAKAACRDKDPELFFPVGNTGAAYQQIEEAKTVCRSCEVIDSCLRTALDTNQDYGVWGGMSEDERRALKRRAMRARRTASLGLHH</sequence>
<keyword evidence="11" id="KW-0963">Cytoplasm</keyword>
<evidence type="ECO:0000256" key="3">
    <source>
        <dbReference type="ARBA" id="ARBA00022485"/>
    </source>
</evidence>
<dbReference type="Pfam" id="PF02467">
    <property type="entry name" value="Whib"/>
    <property type="match status" value="1"/>
</dbReference>
<evidence type="ECO:0000256" key="8">
    <source>
        <dbReference type="ARBA" id="ARBA00023125"/>
    </source>
</evidence>
<evidence type="ECO:0000256" key="4">
    <source>
        <dbReference type="ARBA" id="ARBA00022723"/>
    </source>
</evidence>
<keyword evidence="3 11" id="KW-0004">4Fe-4S</keyword>
<evidence type="ECO:0000313" key="14">
    <source>
        <dbReference type="Proteomes" id="UP000291289"/>
    </source>
</evidence>
<feature type="binding site" evidence="11">
    <location>
        <position position="13"/>
    </location>
    <ligand>
        <name>[4Fe-4S] cluster</name>
        <dbReference type="ChEBI" id="CHEBI:49883"/>
    </ligand>
</feature>
<keyword evidence="7 11" id="KW-0805">Transcription regulation</keyword>
<keyword evidence="6 11" id="KW-0411">Iron-sulfur</keyword>
<dbReference type="GO" id="GO:0047134">
    <property type="term" value="F:protein-disulfide reductase [NAD(P)H] activity"/>
    <property type="evidence" value="ECO:0007669"/>
    <property type="project" value="TreeGrafter"/>
</dbReference>
<dbReference type="OrthoDB" id="8104048at2"/>
<feature type="binding site" evidence="11">
    <location>
        <position position="50"/>
    </location>
    <ligand>
        <name>[4Fe-4S] cluster</name>
        <dbReference type="ChEBI" id="CHEBI:49883"/>
    </ligand>
</feature>
<dbReference type="AlphaFoldDB" id="A0A4R0QTK2"/>
<evidence type="ECO:0000256" key="6">
    <source>
        <dbReference type="ARBA" id="ARBA00023014"/>
    </source>
</evidence>
<comment type="function">
    <text evidence="11">Acts as a transcriptional regulator. Probably redox-responsive. The apo- but not holo-form probably binds DNA.</text>
</comment>
<dbReference type="PANTHER" id="PTHR38839">
    <property type="entry name" value="TRANSCRIPTIONAL REGULATOR WHID-RELATED"/>
    <property type="match status" value="1"/>
</dbReference>
<dbReference type="GO" id="GO:0035731">
    <property type="term" value="F:dinitrosyl-iron complex binding"/>
    <property type="evidence" value="ECO:0007669"/>
    <property type="project" value="UniProtKB-UniRule"/>
</dbReference>
<comment type="PTM">
    <text evidence="11">The Fe-S cluster can be nitrosylated by nitric oxide (NO).</text>
</comment>
<feature type="binding site" evidence="11">
    <location>
        <position position="44"/>
    </location>
    <ligand>
        <name>[4Fe-4S] cluster</name>
        <dbReference type="ChEBI" id="CHEBI:49883"/>
    </ligand>
</feature>
<evidence type="ECO:0000256" key="7">
    <source>
        <dbReference type="ARBA" id="ARBA00023015"/>
    </source>
</evidence>
<comment type="subcellular location">
    <subcellularLocation>
        <location evidence="1 11">Cytoplasm</location>
    </subcellularLocation>
</comment>
<comment type="cofactor">
    <cofactor evidence="11">
        <name>[4Fe-4S] cluster</name>
        <dbReference type="ChEBI" id="CHEBI:49883"/>
    </cofactor>
    <text evidence="11">Binds 1 [4Fe-4S] cluster per subunit. Following nitrosylation of the [4Fe-4S] cluster binds 1 [4Fe-8(NO)] cluster per subunit.</text>
</comment>
<evidence type="ECO:0000256" key="9">
    <source>
        <dbReference type="ARBA" id="ARBA00023157"/>
    </source>
</evidence>
<protein>
    <recommendedName>
        <fullName evidence="11">Transcriptional regulator WhiB</fullName>
    </recommendedName>
</protein>